<dbReference type="EMBL" id="RXHI01000015">
    <property type="protein sequence ID" value="RUA22500.1"/>
    <property type="molecule type" value="Genomic_DNA"/>
</dbReference>
<name>A0A3S0QRR4_9GAMM</name>
<organism evidence="1">
    <name type="scientific">Billgrantia gudaonensis</name>
    <dbReference type="NCBI Taxonomy" id="376427"/>
    <lineage>
        <taxon>Bacteria</taxon>
        <taxon>Pseudomonadati</taxon>
        <taxon>Pseudomonadota</taxon>
        <taxon>Gammaproteobacteria</taxon>
        <taxon>Oceanospirillales</taxon>
        <taxon>Halomonadaceae</taxon>
        <taxon>Billgrantia</taxon>
    </lineage>
</organism>
<dbReference type="InterPro" id="IPR027417">
    <property type="entry name" value="P-loop_NTPase"/>
</dbReference>
<dbReference type="AlphaFoldDB" id="A0A3S0QRR4"/>
<evidence type="ECO:0000313" key="1">
    <source>
        <dbReference type="EMBL" id="RUA22500.1"/>
    </source>
</evidence>
<reference evidence="1" key="1">
    <citation type="submission" date="2018-12" db="EMBL/GenBank/DDBJ databases">
        <authorList>
            <person name="Jadhav K."/>
            <person name="Kushwaha B."/>
            <person name="Jadhav I."/>
        </authorList>
    </citation>
    <scope>NUCLEOTIDE SEQUENCE [LARGE SCALE GENOMIC DNA]</scope>
    <source>
        <strain evidence="1">SBS 10</strain>
    </source>
</reference>
<sequence length="109" mass="12113">MSPASVAQAYRACPEDGFDFEVTSELGSLDLLSGHRRARDALDFGTAMRSEGFNLRARPPQPRHARHDRALLAERSHHQPAPPDIAYRYNFDDPARPVTCRCPPAPDAC</sequence>
<protein>
    <submittedName>
        <fullName evidence="1">Uncharacterized protein</fullName>
    </submittedName>
</protein>
<accession>A0A3S0QRR4</accession>
<proteinExistence type="predicted"/>
<gene>
    <name evidence="1" type="ORF">DSL92_05425</name>
</gene>
<comment type="caution">
    <text evidence="1">The sequence shown here is derived from an EMBL/GenBank/DDBJ whole genome shotgun (WGS) entry which is preliminary data.</text>
</comment>
<dbReference type="Gene3D" id="3.40.50.300">
    <property type="entry name" value="P-loop containing nucleotide triphosphate hydrolases"/>
    <property type="match status" value="1"/>
</dbReference>